<dbReference type="SUPFAM" id="SSF49590">
    <property type="entry name" value="PHL pollen allergen"/>
    <property type="match status" value="1"/>
</dbReference>
<comment type="similarity">
    <text evidence="1">Belongs to the tubulin family.</text>
</comment>
<evidence type="ECO:0000256" key="2">
    <source>
        <dbReference type="ARBA" id="ARBA00022701"/>
    </source>
</evidence>
<sequence length="281" mass="31506">MGINAICEGYASNGAKQSVLQAVLADRPPGDESAFEPSSMTATCDPRHGKYIASCMIYRGDVAPKGVNAAVAIVKIKRIIQLVDWCPTGFKCGINYQPPIVVPRRMHFPMIMSRARYLVKHSKAMRVNRFKCAVLYGCRDGHQNVDSFEHELVDGLADLLEVVLLGTRYLFAHHFRIPPVEDGTDRFMEIIDEIKHVIKSCRIEDGFEMRRGCIRFTINGHSNFNLVLIASVGGACDVHAVVIKWSRAGWQSMSRNWGQNNMSNDRGLSGQHPSLRYLQTR</sequence>
<evidence type="ECO:0000256" key="4">
    <source>
        <dbReference type="ARBA" id="ARBA00022801"/>
    </source>
</evidence>
<organism evidence="8 9">
    <name type="scientific">Vitis vinifera</name>
    <name type="common">Grape</name>
    <dbReference type="NCBI Taxonomy" id="29760"/>
    <lineage>
        <taxon>Eukaryota</taxon>
        <taxon>Viridiplantae</taxon>
        <taxon>Streptophyta</taxon>
        <taxon>Embryophyta</taxon>
        <taxon>Tracheophyta</taxon>
        <taxon>Spermatophyta</taxon>
        <taxon>Magnoliopsida</taxon>
        <taxon>eudicotyledons</taxon>
        <taxon>Gunneridae</taxon>
        <taxon>Pentapetalae</taxon>
        <taxon>rosids</taxon>
        <taxon>Vitales</taxon>
        <taxon>Vitaceae</taxon>
        <taxon>Viteae</taxon>
        <taxon>Vitis</taxon>
    </lineage>
</organism>
<gene>
    <name evidence="8" type="ORF">VitviT2T_006173</name>
</gene>
<dbReference type="PRINTS" id="PR01162">
    <property type="entry name" value="ALPHATUBULIN"/>
</dbReference>
<accession>A0ABY9BWA6</accession>
<dbReference type="Proteomes" id="UP001227230">
    <property type="component" value="Chromosome 5"/>
</dbReference>
<keyword evidence="9" id="KW-1185">Reference proteome</keyword>
<reference evidence="8 9" key="1">
    <citation type="journal article" date="2023" name="Hortic Res">
        <title>The complete reference genome for grapevine (Vitis vinifera L.) genetics and breeding.</title>
        <authorList>
            <person name="Shi X."/>
            <person name="Cao S."/>
            <person name="Wang X."/>
            <person name="Huang S."/>
            <person name="Wang Y."/>
            <person name="Liu Z."/>
            <person name="Liu W."/>
            <person name="Leng X."/>
            <person name="Peng Y."/>
            <person name="Wang N."/>
            <person name="Wang Y."/>
            <person name="Ma Z."/>
            <person name="Xu X."/>
            <person name="Zhang F."/>
            <person name="Xue H."/>
            <person name="Zhong H."/>
            <person name="Wang Y."/>
            <person name="Zhang K."/>
            <person name="Velt A."/>
            <person name="Avia K."/>
            <person name="Holtgrawe D."/>
            <person name="Grimplet J."/>
            <person name="Matus J.T."/>
            <person name="Ware D."/>
            <person name="Wu X."/>
            <person name="Wang H."/>
            <person name="Liu C."/>
            <person name="Fang Y."/>
            <person name="Rustenholz C."/>
            <person name="Cheng Z."/>
            <person name="Xiao H."/>
            <person name="Zhou Y."/>
        </authorList>
    </citation>
    <scope>NUCLEOTIDE SEQUENCE [LARGE SCALE GENOMIC DNA]</scope>
    <source>
        <strain evidence="9">cv. Pinot noir / PN40024</strain>
        <tissue evidence="8">Leaf</tissue>
    </source>
</reference>
<evidence type="ECO:0000256" key="3">
    <source>
        <dbReference type="ARBA" id="ARBA00022741"/>
    </source>
</evidence>
<dbReference type="SUPFAM" id="SSF55307">
    <property type="entry name" value="Tubulin C-terminal domain-like"/>
    <property type="match status" value="1"/>
</dbReference>
<evidence type="ECO:0000256" key="1">
    <source>
        <dbReference type="ARBA" id="ARBA00009636"/>
    </source>
</evidence>
<evidence type="ECO:0000259" key="7">
    <source>
        <dbReference type="PROSITE" id="PS50843"/>
    </source>
</evidence>
<dbReference type="InterPro" id="IPR000217">
    <property type="entry name" value="Tubulin"/>
</dbReference>
<evidence type="ECO:0000313" key="9">
    <source>
        <dbReference type="Proteomes" id="UP001227230"/>
    </source>
</evidence>
<dbReference type="InterPro" id="IPR002452">
    <property type="entry name" value="Alpha_tubulin"/>
</dbReference>
<keyword evidence="2" id="KW-0493">Microtubule</keyword>
<dbReference type="InterPro" id="IPR036749">
    <property type="entry name" value="Expansin_CBD_sf"/>
</dbReference>
<protein>
    <recommendedName>
        <fullName evidence="7">Expansin-like CBD domain-containing protein</fullName>
    </recommendedName>
</protein>
<dbReference type="Pfam" id="PF03953">
    <property type="entry name" value="Tubulin_C"/>
    <property type="match status" value="1"/>
</dbReference>
<dbReference type="PROSITE" id="PS50843">
    <property type="entry name" value="EXPANSIN_CBD"/>
    <property type="match status" value="1"/>
</dbReference>
<keyword evidence="4" id="KW-0378">Hydrolase</keyword>
<dbReference type="InterPro" id="IPR018316">
    <property type="entry name" value="Tubulin/FtsZ_2-layer-sand-dom"/>
</dbReference>
<evidence type="ECO:0000313" key="8">
    <source>
        <dbReference type="EMBL" id="WJZ86741.1"/>
    </source>
</evidence>
<dbReference type="Gene3D" id="3.30.1330.20">
    <property type="entry name" value="Tubulin/FtsZ, C-terminal domain"/>
    <property type="match status" value="1"/>
</dbReference>
<keyword evidence="5" id="KW-0342">GTP-binding</keyword>
<proteinExistence type="inferred from homology"/>
<feature type="domain" description="Expansin-like CBD" evidence="7">
    <location>
        <begin position="223"/>
        <end position="281"/>
    </location>
</feature>
<name>A0ABY9BWA6_VITVI</name>
<comment type="catalytic activity">
    <reaction evidence="6">
        <text>GTP + H2O = GDP + phosphate + H(+)</text>
        <dbReference type="Rhea" id="RHEA:19669"/>
        <dbReference type="ChEBI" id="CHEBI:15377"/>
        <dbReference type="ChEBI" id="CHEBI:15378"/>
        <dbReference type="ChEBI" id="CHEBI:37565"/>
        <dbReference type="ChEBI" id="CHEBI:43474"/>
        <dbReference type="ChEBI" id="CHEBI:58189"/>
    </reaction>
    <physiologicalReaction direction="left-to-right" evidence="6">
        <dbReference type="Rhea" id="RHEA:19670"/>
    </physiologicalReaction>
</comment>
<keyword evidence="3" id="KW-0547">Nucleotide-binding</keyword>
<dbReference type="EMBL" id="CP126652">
    <property type="protein sequence ID" value="WJZ86741.1"/>
    <property type="molecule type" value="Genomic_DNA"/>
</dbReference>
<dbReference type="Gene3D" id="2.60.40.760">
    <property type="entry name" value="Expansin, cellulose-binding-like domain"/>
    <property type="match status" value="1"/>
</dbReference>
<dbReference type="Pfam" id="PF01357">
    <property type="entry name" value="Expansin_C"/>
    <property type="match status" value="1"/>
</dbReference>
<dbReference type="InterPro" id="IPR037103">
    <property type="entry name" value="Tubulin/FtsZ-like_C"/>
</dbReference>
<dbReference type="InterPro" id="IPR008280">
    <property type="entry name" value="Tub_FtsZ_C"/>
</dbReference>
<dbReference type="PANTHER" id="PTHR11588">
    <property type="entry name" value="TUBULIN"/>
    <property type="match status" value="1"/>
</dbReference>
<dbReference type="InterPro" id="IPR007117">
    <property type="entry name" value="Expansin_CBD"/>
</dbReference>
<evidence type="ECO:0000256" key="5">
    <source>
        <dbReference type="ARBA" id="ARBA00023134"/>
    </source>
</evidence>
<evidence type="ECO:0000256" key="6">
    <source>
        <dbReference type="ARBA" id="ARBA00049117"/>
    </source>
</evidence>